<proteinExistence type="predicted"/>
<evidence type="ECO:0000313" key="2">
    <source>
        <dbReference type="Proteomes" id="UP001367508"/>
    </source>
</evidence>
<comment type="caution">
    <text evidence="1">The sequence shown here is derived from an EMBL/GenBank/DDBJ whole genome shotgun (WGS) entry which is preliminary data.</text>
</comment>
<gene>
    <name evidence="1" type="ORF">VNO77_42120</name>
</gene>
<dbReference type="AlphaFoldDB" id="A0AAN9K2Q2"/>
<name>A0AAN9K2Q2_CANGL</name>
<dbReference type="Proteomes" id="UP001367508">
    <property type="component" value="Unassembled WGS sequence"/>
</dbReference>
<dbReference type="EMBL" id="JAYMYQ010000010">
    <property type="protein sequence ID" value="KAK7308512.1"/>
    <property type="molecule type" value="Genomic_DNA"/>
</dbReference>
<evidence type="ECO:0000313" key="1">
    <source>
        <dbReference type="EMBL" id="KAK7308512.1"/>
    </source>
</evidence>
<accession>A0AAN9K2Q2</accession>
<organism evidence="1 2">
    <name type="scientific">Canavalia gladiata</name>
    <name type="common">Sword bean</name>
    <name type="synonym">Dolichos gladiatus</name>
    <dbReference type="NCBI Taxonomy" id="3824"/>
    <lineage>
        <taxon>Eukaryota</taxon>
        <taxon>Viridiplantae</taxon>
        <taxon>Streptophyta</taxon>
        <taxon>Embryophyta</taxon>
        <taxon>Tracheophyta</taxon>
        <taxon>Spermatophyta</taxon>
        <taxon>Magnoliopsida</taxon>
        <taxon>eudicotyledons</taxon>
        <taxon>Gunneridae</taxon>
        <taxon>Pentapetalae</taxon>
        <taxon>rosids</taxon>
        <taxon>fabids</taxon>
        <taxon>Fabales</taxon>
        <taxon>Fabaceae</taxon>
        <taxon>Papilionoideae</taxon>
        <taxon>50 kb inversion clade</taxon>
        <taxon>NPAAA clade</taxon>
        <taxon>indigoferoid/millettioid clade</taxon>
        <taxon>Phaseoleae</taxon>
        <taxon>Canavalia</taxon>
    </lineage>
</organism>
<protein>
    <submittedName>
        <fullName evidence="1">Uncharacterized protein</fullName>
    </submittedName>
</protein>
<sequence>MCPFPSQKMRPHYLTLPPNALKKELSDSNASKLLSFPKARTKFEACSSNHAGLRNGNGSWELLQSGPDLTTRTMPAMNANLLTVGLNGFAGGLGAWEVVGGSAAHGTAWRLLMACGSPEGLTARRLTRGKDSILYLNRWLNLPNFPFMYGYQMLWKGLLPFRLAIPASWKLSLCCLAFNGPSASVRIQSVKSPPVTSRHQ</sequence>
<keyword evidence="2" id="KW-1185">Reference proteome</keyword>
<reference evidence="1 2" key="1">
    <citation type="submission" date="2024-01" db="EMBL/GenBank/DDBJ databases">
        <title>The genomes of 5 underutilized Papilionoideae crops provide insights into root nodulation and disease resistanc.</title>
        <authorList>
            <person name="Jiang F."/>
        </authorList>
    </citation>
    <scope>NUCLEOTIDE SEQUENCE [LARGE SCALE GENOMIC DNA]</scope>
    <source>
        <strain evidence="1">LVBAO_FW01</strain>
        <tissue evidence="1">Leaves</tissue>
    </source>
</reference>